<protein>
    <recommendedName>
        <fullName evidence="4">Spore coat protein</fullName>
    </recommendedName>
</protein>
<evidence type="ECO:0000256" key="1">
    <source>
        <dbReference type="SAM" id="MobiDB-lite"/>
    </source>
</evidence>
<accession>A0A7X2LXH0</accession>
<dbReference type="Proteomes" id="UP000448867">
    <property type="component" value="Unassembled WGS sequence"/>
</dbReference>
<keyword evidence="3" id="KW-1185">Reference proteome</keyword>
<feature type="region of interest" description="Disordered" evidence="1">
    <location>
        <begin position="148"/>
        <end position="206"/>
    </location>
</feature>
<dbReference type="EMBL" id="WKKI01000004">
    <property type="protein sequence ID" value="MRX71286.1"/>
    <property type="molecule type" value="Genomic_DNA"/>
</dbReference>
<evidence type="ECO:0008006" key="4">
    <source>
        <dbReference type="Google" id="ProtNLM"/>
    </source>
</evidence>
<proteinExistence type="predicted"/>
<gene>
    <name evidence="2" type="ORF">GJU40_03755</name>
</gene>
<dbReference type="OrthoDB" id="2860117at2"/>
<evidence type="ECO:0000313" key="3">
    <source>
        <dbReference type="Proteomes" id="UP000448867"/>
    </source>
</evidence>
<name>A0A7X2LXH0_9BACI</name>
<dbReference type="AlphaFoldDB" id="A0A7X2LXH0"/>
<comment type="caution">
    <text evidence="2">The sequence shown here is derived from an EMBL/GenBank/DDBJ whole genome shotgun (WGS) entry which is preliminary data.</text>
</comment>
<dbReference type="InterPro" id="IPR025571">
    <property type="entry name" value="YqfQ"/>
</dbReference>
<sequence length="206" mass="21451">MNMRGPFQQPFGRGMGNMGGMGGMQQFRQMGMGQQFPYQQAPVKTGGLKGMISKILPGGGQNAANAAGGAARSLPGIGGVPAIGGVQAAAGSAQGISGLMNPQNISGMLGNVQKVLGMAQQVTPMVQQYGPLVRNLPAMMKIYSELKNTGSDSNEENSTEQEAPPAAQPVQISESTTAEIDYEDAPQEVQEPRAVRSGASRPRLYV</sequence>
<organism evidence="2 3">
    <name type="scientific">Metabacillus lacus</name>
    <dbReference type="NCBI Taxonomy" id="1983721"/>
    <lineage>
        <taxon>Bacteria</taxon>
        <taxon>Bacillati</taxon>
        <taxon>Bacillota</taxon>
        <taxon>Bacilli</taxon>
        <taxon>Bacillales</taxon>
        <taxon>Bacillaceae</taxon>
        <taxon>Metabacillus</taxon>
    </lineage>
</organism>
<reference evidence="2 3" key="1">
    <citation type="submission" date="2019-11" db="EMBL/GenBank/DDBJ databases">
        <title>Bacillus lacus genome.</title>
        <authorList>
            <person name="Allen C.J."/>
            <person name="Newman J.D."/>
        </authorList>
    </citation>
    <scope>NUCLEOTIDE SEQUENCE [LARGE SCALE GENOMIC DNA]</scope>
    <source>
        <strain evidence="2 3">KCTC 33946</strain>
    </source>
</reference>
<evidence type="ECO:0000313" key="2">
    <source>
        <dbReference type="EMBL" id="MRX71286.1"/>
    </source>
</evidence>
<dbReference type="Pfam" id="PF14181">
    <property type="entry name" value="YqfQ"/>
    <property type="match status" value="1"/>
</dbReference>